<dbReference type="Proteomes" id="UP000198341">
    <property type="component" value="Chromosome 5"/>
</dbReference>
<reference evidence="3 4" key="1">
    <citation type="submission" date="2011-10" db="EMBL/GenBank/DDBJ databases">
        <authorList>
            <person name="Genoscope - CEA"/>
        </authorList>
    </citation>
    <scope>NUCLEOTIDE SEQUENCE [LARGE SCALE GENOMIC DNA]</scope>
    <source>
        <strain evidence="3 4">RCC 1105</strain>
    </source>
</reference>
<keyword evidence="2" id="KW-0812">Transmembrane</keyword>
<gene>
    <name evidence="3" type="ORF">Bathy05g01570</name>
</gene>
<dbReference type="EMBL" id="FO082274">
    <property type="protein sequence ID" value="CCO16560.1"/>
    <property type="molecule type" value="Genomic_DNA"/>
</dbReference>
<sequence length="471" mass="53389">MVASSTFSGGGGGGGGGAIGNSNALEDYISTFVTYKYVRLRNPHWLGYSHFVLRIVLLIGYVFFYEILFKSSHLKYERPIHQPIPLWLQRPDVLDVNLMSYCFDGGPPCREWNIVDDEHNNGKPVRKESLFITTQWVESHQERRTKNCAKRKGFTGELEENLSTNTNNDDERNRRENNNNNNNNSSSSSTTNLIMKDFHTSGNLGRGGRLARGDHQLQPECGSWEEVEREIFRVSGAEQFAIHVKPEYVATSWSVHAGFLQVTLPNKKIFRPNFLSETPKDVVIKVGDIVKNVELYPNELKKKELSVIVKGLQEKGLEYLLEADELYEYDGKTQTLRQNGLTLALELTYSNTSPFDVFKALAGQGSENFPWHCQMDVRLVGYTEVRAQEYVFKNWPAERINLQRAGIHLIVYQKGKLGRFDLGALVLVFITGGGLMTAARMFIELMSTTFGPEAARHRRALTDDVDLAHLD</sequence>
<proteinExistence type="predicted"/>
<dbReference type="OrthoDB" id="494673at2759"/>
<keyword evidence="4" id="KW-1185">Reference proteome</keyword>
<feature type="compositionally biased region" description="Low complexity" evidence="1">
    <location>
        <begin position="178"/>
        <end position="191"/>
    </location>
</feature>
<feature type="transmembrane region" description="Helical" evidence="2">
    <location>
        <begin position="45"/>
        <end position="68"/>
    </location>
</feature>
<feature type="region of interest" description="Disordered" evidence="1">
    <location>
        <begin position="143"/>
        <end position="191"/>
    </location>
</feature>
<evidence type="ECO:0000313" key="4">
    <source>
        <dbReference type="Proteomes" id="UP000198341"/>
    </source>
</evidence>
<keyword evidence="2" id="KW-1133">Transmembrane helix</keyword>
<dbReference type="AlphaFoldDB" id="K8EVS6"/>
<dbReference type="GeneID" id="19015660"/>
<keyword evidence="2" id="KW-0472">Membrane</keyword>
<name>K8EVS6_9CHLO</name>
<evidence type="ECO:0000256" key="1">
    <source>
        <dbReference type="SAM" id="MobiDB-lite"/>
    </source>
</evidence>
<evidence type="ECO:0000256" key="2">
    <source>
        <dbReference type="SAM" id="Phobius"/>
    </source>
</evidence>
<dbReference type="RefSeq" id="XP_007513002.1">
    <property type="nucleotide sequence ID" value="XM_007512940.1"/>
</dbReference>
<dbReference type="KEGG" id="bpg:Bathy05g01570"/>
<accession>K8EVS6</accession>
<organism evidence="3 4">
    <name type="scientific">Bathycoccus prasinos</name>
    <dbReference type="NCBI Taxonomy" id="41875"/>
    <lineage>
        <taxon>Eukaryota</taxon>
        <taxon>Viridiplantae</taxon>
        <taxon>Chlorophyta</taxon>
        <taxon>Mamiellophyceae</taxon>
        <taxon>Mamiellales</taxon>
        <taxon>Bathycoccaceae</taxon>
        <taxon>Bathycoccus</taxon>
    </lineage>
</organism>
<feature type="transmembrane region" description="Helical" evidence="2">
    <location>
        <begin position="422"/>
        <end position="443"/>
    </location>
</feature>
<protein>
    <submittedName>
        <fullName evidence="3">Uncharacterized protein</fullName>
    </submittedName>
</protein>
<evidence type="ECO:0000313" key="3">
    <source>
        <dbReference type="EMBL" id="CCO16560.1"/>
    </source>
</evidence>